<organism evidence="12 13">
    <name type="scientific">Iris pallida</name>
    <name type="common">Sweet iris</name>
    <dbReference type="NCBI Taxonomy" id="29817"/>
    <lineage>
        <taxon>Eukaryota</taxon>
        <taxon>Viridiplantae</taxon>
        <taxon>Streptophyta</taxon>
        <taxon>Embryophyta</taxon>
        <taxon>Tracheophyta</taxon>
        <taxon>Spermatophyta</taxon>
        <taxon>Magnoliopsida</taxon>
        <taxon>Liliopsida</taxon>
        <taxon>Asparagales</taxon>
        <taxon>Iridaceae</taxon>
        <taxon>Iridoideae</taxon>
        <taxon>Irideae</taxon>
        <taxon>Iris</taxon>
    </lineage>
</organism>
<keyword evidence="13" id="KW-1185">Reference proteome</keyword>
<evidence type="ECO:0000256" key="9">
    <source>
        <dbReference type="ARBA" id="ARBA00023242"/>
    </source>
</evidence>
<keyword evidence="7" id="KW-0805">Transcription regulation</keyword>
<dbReference type="EMBL" id="JANAVB010044216">
    <property type="protein sequence ID" value="KAJ6792049.1"/>
    <property type="molecule type" value="Genomic_DNA"/>
</dbReference>
<feature type="domain" description="DDT" evidence="11">
    <location>
        <begin position="261"/>
        <end position="326"/>
    </location>
</feature>
<evidence type="ECO:0000256" key="2">
    <source>
        <dbReference type="ARBA" id="ARBA00004496"/>
    </source>
</evidence>
<keyword evidence="8" id="KW-0804">Transcription</keyword>
<dbReference type="GO" id="GO:0005737">
    <property type="term" value="C:cytoplasm"/>
    <property type="evidence" value="ECO:0007669"/>
    <property type="project" value="UniProtKB-SubCell"/>
</dbReference>
<evidence type="ECO:0000256" key="8">
    <source>
        <dbReference type="ARBA" id="ARBA00023163"/>
    </source>
</evidence>
<keyword evidence="3" id="KW-0963">Cytoplasm</keyword>
<comment type="caution">
    <text evidence="12">The sequence shown here is derived from an EMBL/GenBank/DDBJ whole genome shotgun (WGS) entry which is preliminary data.</text>
</comment>
<evidence type="ECO:0000313" key="12">
    <source>
        <dbReference type="EMBL" id="KAJ6792049.1"/>
    </source>
</evidence>
<evidence type="ECO:0000256" key="10">
    <source>
        <dbReference type="SAM" id="MobiDB-lite"/>
    </source>
</evidence>
<proteinExistence type="predicted"/>
<sequence length="575" mass="64747">MSNVQLCSSSSFLLLQSSLPPESSSSMAVGNGSSNVESQERKRRRKHPGVRVVGKRIYDSEHGKSCHQCRQKTMEFTVTCKKLNKDKPCTLKFCHNCLLKRYGEEAEEVDKLEDWSCPKCRDVCNCSFCMKRKGCQPTGPLTHTAKQIGFRSVHEFLDHHKDFKALNSTALVEVPSATPDSSPSYQGLEGSKRSCYKDNQCLKENKKKNGSKNNKCNPTAESEGFVSGDAKSKPNSELCEEVIVLPQGSPLLEVAGVEFPAEDVGCALQFKEFCNSFTKVLDIKKGQPEHILQDLVRGGNGSSGLSSPVVQFNIKLLSLIEENINEENWIQALGRRITKSRCPLDTLPRDTSDKGLTWYHNLEQSEKLRILNFLCDEILGTVDLRNCIDEENAKFYNEIKEIKEKVLAVRKEEKLLRQQVRDVIAQALGGAPLFLSEHDHVISGIRTEADKKHAELLKYIENLPKKKQRSEASGVDPILVEGSGHAYWKLRSHNNNSNIILQDIRTWDSVRAVDKWYIFNEEEEKAVENHISSASKRRRVSRPLAEAEEGQAMHDKAEEGNASIDTETMQKKLIN</sequence>
<reference evidence="12" key="1">
    <citation type="journal article" date="2023" name="GigaByte">
        <title>Genome assembly of the bearded iris, Iris pallida Lam.</title>
        <authorList>
            <person name="Bruccoleri R.E."/>
            <person name="Oakeley E.J."/>
            <person name="Faust A.M.E."/>
            <person name="Altorfer M."/>
            <person name="Dessus-Babus S."/>
            <person name="Burckhardt D."/>
            <person name="Oertli M."/>
            <person name="Naumann U."/>
            <person name="Petersen F."/>
            <person name="Wong J."/>
        </authorList>
    </citation>
    <scope>NUCLEOTIDE SEQUENCE</scope>
    <source>
        <strain evidence="12">GSM-AAB239-AS_SAM_17_03QT</strain>
    </source>
</reference>
<evidence type="ECO:0000256" key="1">
    <source>
        <dbReference type="ARBA" id="ARBA00004123"/>
    </source>
</evidence>
<evidence type="ECO:0000256" key="7">
    <source>
        <dbReference type="ARBA" id="ARBA00023015"/>
    </source>
</evidence>
<evidence type="ECO:0000313" key="13">
    <source>
        <dbReference type="Proteomes" id="UP001140949"/>
    </source>
</evidence>
<accession>A0AAX6DK30</accession>
<dbReference type="InterPro" id="IPR040221">
    <property type="entry name" value="CDCA7/CDA7L"/>
</dbReference>
<evidence type="ECO:0000256" key="6">
    <source>
        <dbReference type="ARBA" id="ARBA00022843"/>
    </source>
</evidence>
<evidence type="ECO:0000256" key="5">
    <source>
        <dbReference type="ARBA" id="ARBA00022553"/>
    </source>
</evidence>
<evidence type="ECO:0000259" key="11">
    <source>
        <dbReference type="PROSITE" id="PS50827"/>
    </source>
</evidence>
<comment type="subcellular location">
    <subcellularLocation>
        <location evidence="2">Cytoplasm</location>
    </subcellularLocation>
    <subcellularLocation>
        <location evidence="1">Nucleus</location>
    </subcellularLocation>
</comment>
<dbReference type="AlphaFoldDB" id="A0AAX6DK30"/>
<feature type="region of interest" description="Disordered" evidence="10">
    <location>
        <begin position="206"/>
        <end position="232"/>
    </location>
</feature>
<dbReference type="PROSITE" id="PS50827">
    <property type="entry name" value="DDT"/>
    <property type="match status" value="1"/>
</dbReference>
<reference evidence="12" key="2">
    <citation type="submission" date="2023-04" db="EMBL/GenBank/DDBJ databases">
        <authorList>
            <person name="Bruccoleri R.E."/>
            <person name="Oakeley E.J."/>
            <person name="Faust A.-M."/>
            <person name="Dessus-Babus S."/>
            <person name="Altorfer M."/>
            <person name="Burckhardt D."/>
            <person name="Oertli M."/>
            <person name="Naumann U."/>
            <person name="Petersen F."/>
            <person name="Wong J."/>
        </authorList>
    </citation>
    <scope>NUCLEOTIDE SEQUENCE</scope>
    <source>
        <strain evidence="12">GSM-AAB239-AS_SAM_17_03QT</strain>
        <tissue evidence="12">Leaf</tissue>
    </source>
</reference>
<dbReference type="Pfam" id="PF10497">
    <property type="entry name" value="zf-4CXXC_R1"/>
    <property type="match status" value="1"/>
</dbReference>
<evidence type="ECO:0000256" key="4">
    <source>
        <dbReference type="ARBA" id="ARBA00022499"/>
    </source>
</evidence>
<dbReference type="PANTHER" id="PTHR31169">
    <property type="entry name" value="OS05G0300700 PROTEIN"/>
    <property type="match status" value="1"/>
</dbReference>
<dbReference type="InterPro" id="IPR018501">
    <property type="entry name" value="DDT_dom"/>
</dbReference>
<keyword evidence="6" id="KW-0832">Ubl conjugation</keyword>
<protein>
    <recommendedName>
        <fullName evidence="11">DDT domain-containing protein</fullName>
    </recommendedName>
</protein>
<dbReference type="Proteomes" id="UP001140949">
    <property type="component" value="Unassembled WGS sequence"/>
</dbReference>
<evidence type="ECO:0000256" key="3">
    <source>
        <dbReference type="ARBA" id="ARBA00022490"/>
    </source>
</evidence>
<gene>
    <name evidence="12" type="ORF">M6B38_242870</name>
</gene>
<feature type="compositionally biased region" description="Low complexity" evidence="10">
    <location>
        <begin position="21"/>
        <end position="36"/>
    </location>
</feature>
<feature type="region of interest" description="Disordered" evidence="10">
    <location>
        <begin position="529"/>
        <end position="575"/>
    </location>
</feature>
<keyword evidence="9" id="KW-0539">Nucleus</keyword>
<dbReference type="GO" id="GO:0006355">
    <property type="term" value="P:regulation of DNA-templated transcription"/>
    <property type="evidence" value="ECO:0007669"/>
    <property type="project" value="InterPro"/>
</dbReference>
<dbReference type="GO" id="GO:0005634">
    <property type="term" value="C:nucleus"/>
    <property type="evidence" value="ECO:0007669"/>
    <property type="project" value="UniProtKB-SubCell"/>
</dbReference>
<keyword evidence="5" id="KW-0597">Phosphoprotein</keyword>
<keyword evidence="4" id="KW-1017">Isopeptide bond</keyword>
<feature type="region of interest" description="Disordered" evidence="10">
    <location>
        <begin position="21"/>
        <end position="50"/>
    </location>
</feature>
<dbReference type="PANTHER" id="PTHR31169:SF8">
    <property type="entry name" value="ZINC-FINGER DOMAIN OF MONOAMINE-OXIDASE A REPRESSOR R1 PROTEIN"/>
    <property type="match status" value="1"/>
</dbReference>
<dbReference type="InterPro" id="IPR018866">
    <property type="entry name" value="Znf-4CXXC_R1"/>
</dbReference>
<name>A0AAX6DK30_IRIPA</name>